<evidence type="ECO:0000259" key="1">
    <source>
        <dbReference type="Pfam" id="PF00961"/>
    </source>
</evidence>
<keyword evidence="2" id="KW-0378">Hydrolase</keyword>
<proteinExistence type="predicted"/>
<dbReference type="GO" id="GO:0004519">
    <property type="term" value="F:endonuclease activity"/>
    <property type="evidence" value="ECO:0007669"/>
    <property type="project" value="UniProtKB-KW"/>
</dbReference>
<dbReference type="AlphaFoldDB" id="A0A0G1ELY4"/>
<dbReference type="InterPro" id="IPR027434">
    <property type="entry name" value="Homing_endonucl"/>
</dbReference>
<evidence type="ECO:0000313" key="2">
    <source>
        <dbReference type="EMBL" id="KKT10985.1"/>
    </source>
</evidence>
<dbReference type="PANTHER" id="PTHR36181">
    <property type="entry name" value="INTRON-ENCODED ENDONUCLEASE AI3-RELATED"/>
    <property type="match status" value="1"/>
</dbReference>
<feature type="domain" description="Homing endonuclease LAGLIDADG" evidence="1">
    <location>
        <begin position="22"/>
        <end position="128"/>
    </location>
</feature>
<dbReference type="Gene3D" id="3.10.28.10">
    <property type="entry name" value="Homing endonucleases"/>
    <property type="match status" value="1"/>
</dbReference>
<dbReference type="EMBL" id="LCGF01000018">
    <property type="protein sequence ID" value="KKT10985.1"/>
    <property type="molecule type" value="Genomic_DNA"/>
</dbReference>
<organism evidence="2 3">
    <name type="scientific">candidate division WWE3 bacterium GW2011_GWB2_43_22</name>
    <dbReference type="NCBI Taxonomy" id="1619118"/>
    <lineage>
        <taxon>Bacteria</taxon>
        <taxon>Katanobacteria</taxon>
    </lineage>
</organism>
<sequence length="190" mass="21805">MRSENVPSADNQQERLRFEGWLVGFTDGEGAFTVSILKNSTSKTGWQVFPEFIITQGARSKDVLYLFKEFFACGNVYLNRRHDNHNEDLYRYCVRSIKDLQNVIIPFFSRIVLRSDKRKDFSLFCKVMGLISNKEHLSIAGLFKIAGLAMKMNRKVRPKFLESSLTIRQASEGSEEEIVASAWRHAGINS</sequence>
<dbReference type="Proteomes" id="UP000033910">
    <property type="component" value="Unassembled WGS sequence"/>
</dbReference>
<dbReference type="InterPro" id="IPR004860">
    <property type="entry name" value="LAGLIDADG_dom"/>
</dbReference>
<accession>A0A0G1ELY4</accession>
<dbReference type="Pfam" id="PF00961">
    <property type="entry name" value="LAGLIDADG_1"/>
    <property type="match status" value="1"/>
</dbReference>
<keyword evidence="2" id="KW-0540">Nuclease</keyword>
<dbReference type="PANTHER" id="PTHR36181:SF4">
    <property type="entry name" value="LAGLIDADG ENDONUCLEASE"/>
    <property type="match status" value="1"/>
</dbReference>
<comment type="caution">
    <text evidence="2">The sequence shown here is derived from an EMBL/GenBank/DDBJ whole genome shotgun (WGS) entry which is preliminary data.</text>
</comment>
<keyword evidence="2" id="KW-0255">Endonuclease</keyword>
<protein>
    <submittedName>
        <fullName evidence="2">LAGLIDADG homing endonuclease</fullName>
    </submittedName>
</protein>
<name>A0A0G1ELY4_UNCKA</name>
<dbReference type="SUPFAM" id="SSF55608">
    <property type="entry name" value="Homing endonucleases"/>
    <property type="match status" value="1"/>
</dbReference>
<evidence type="ECO:0000313" key="3">
    <source>
        <dbReference type="Proteomes" id="UP000033910"/>
    </source>
</evidence>
<dbReference type="InterPro" id="IPR051289">
    <property type="entry name" value="LAGLIDADG_Endonuclease"/>
</dbReference>
<gene>
    <name evidence="2" type="ORF">UV89_C0018G0015</name>
</gene>
<reference evidence="2 3" key="1">
    <citation type="journal article" date="2015" name="Nature">
        <title>rRNA introns, odd ribosomes, and small enigmatic genomes across a large radiation of phyla.</title>
        <authorList>
            <person name="Brown C.T."/>
            <person name="Hug L.A."/>
            <person name="Thomas B.C."/>
            <person name="Sharon I."/>
            <person name="Castelle C.J."/>
            <person name="Singh A."/>
            <person name="Wilkins M.J."/>
            <person name="Williams K.H."/>
            <person name="Banfield J.F."/>
        </authorList>
    </citation>
    <scope>NUCLEOTIDE SEQUENCE [LARGE SCALE GENOMIC DNA]</scope>
</reference>